<gene>
    <name evidence="2" type="ORF">AMAG_05196</name>
</gene>
<keyword evidence="1" id="KW-0472">Membrane</keyword>
<dbReference type="OrthoDB" id="5581923at2759"/>
<proteinExistence type="predicted"/>
<reference evidence="2 3" key="1">
    <citation type="submission" date="2009-11" db="EMBL/GenBank/DDBJ databases">
        <title>Annotation of Allomyces macrogynus ATCC 38327.</title>
        <authorList>
            <consortium name="The Broad Institute Genome Sequencing Platform"/>
            <person name="Russ C."/>
            <person name="Cuomo C."/>
            <person name="Burger G."/>
            <person name="Gray M.W."/>
            <person name="Holland P.W.H."/>
            <person name="King N."/>
            <person name="Lang F.B.F."/>
            <person name="Roger A.J."/>
            <person name="Ruiz-Trillo I."/>
            <person name="Young S.K."/>
            <person name="Zeng Q."/>
            <person name="Gargeya S."/>
            <person name="Fitzgerald M."/>
            <person name="Haas B."/>
            <person name="Abouelleil A."/>
            <person name="Alvarado L."/>
            <person name="Arachchi H.M."/>
            <person name="Berlin A."/>
            <person name="Chapman S.B."/>
            <person name="Gearin G."/>
            <person name="Goldberg J."/>
            <person name="Griggs A."/>
            <person name="Gujja S."/>
            <person name="Hansen M."/>
            <person name="Heiman D."/>
            <person name="Howarth C."/>
            <person name="Larimer J."/>
            <person name="Lui A."/>
            <person name="MacDonald P.J.P."/>
            <person name="McCowen C."/>
            <person name="Montmayeur A."/>
            <person name="Murphy C."/>
            <person name="Neiman D."/>
            <person name="Pearson M."/>
            <person name="Priest M."/>
            <person name="Roberts A."/>
            <person name="Saif S."/>
            <person name="Shea T."/>
            <person name="Sisk P."/>
            <person name="Stolte C."/>
            <person name="Sykes S."/>
            <person name="Wortman J."/>
            <person name="Nusbaum C."/>
            <person name="Birren B."/>
        </authorList>
    </citation>
    <scope>NUCLEOTIDE SEQUENCE [LARGE SCALE GENOMIC DNA]</scope>
    <source>
        <strain evidence="2 3">ATCC 38327</strain>
    </source>
</reference>
<name>A0A0L0SBB8_ALLM3</name>
<dbReference type="VEuPathDB" id="FungiDB:AMAG_05196"/>
<accession>A0A0L0SBB8</accession>
<keyword evidence="1" id="KW-1133">Transmembrane helix</keyword>
<dbReference type="EMBL" id="GG745335">
    <property type="protein sequence ID" value="KNE59732.1"/>
    <property type="molecule type" value="Genomic_DNA"/>
</dbReference>
<protein>
    <submittedName>
        <fullName evidence="2">Uncharacterized protein</fullName>
    </submittedName>
</protein>
<sequence length="509" mass="52453">MAVLVGTASVWPAAQDLDARTHDRAADTLLAAQHAMQRTLLDVRGPVLTQIAYWRQHPTMSANVARRNLLQALQESTRSVVSASVTITDTGGGGTEFADFYTFVRNGARVPVALTVDASGTRTETQVDTDGRQVLVYSQSTNYALANQTWWQVMDAALTGAAAVQTTTTGTAPNVTAIWANLPLSNADAWVALLARARVTTQRSVTVTAAASLATLASVLAVAPVAAAETAGNSGSAVAPNPPASVYLVDPVSQTLIAASTGLKVTEMPGSRTPLQGQMPLAAVAMQTTDAWAANVAAHVRQYPATYTVPAVGTVVPGTKTSAALRVWSAPLFPSSDAAISDLSAPLATAWSASTSSTSPTVRSLLTTGAASHAGHTFPATWTLLYVEPQTTSTAPTTAMINSLLLIAATLVAALASASLVVTFPLAHRLNRATLILRALAHGIHPELRLLAAPDPPARPREIVMVYGAIAALAKAGEFVGMMAWVGGRRSKGVGGTAAVGPHRVGGAG</sequence>
<dbReference type="Proteomes" id="UP000054350">
    <property type="component" value="Unassembled WGS sequence"/>
</dbReference>
<keyword evidence="3" id="KW-1185">Reference proteome</keyword>
<evidence type="ECO:0000256" key="1">
    <source>
        <dbReference type="SAM" id="Phobius"/>
    </source>
</evidence>
<evidence type="ECO:0000313" key="3">
    <source>
        <dbReference type="Proteomes" id="UP000054350"/>
    </source>
</evidence>
<evidence type="ECO:0000313" key="2">
    <source>
        <dbReference type="EMBL" id="KNE59732.1"/>
    </source>
</evidence>
<reference evidence="3" key="2">
    <citation type="submission" date="2009-11" db="EMBL/GenBank/DDBJ databases">
        <title>The Genome Sequence of Allomyces macrogynus strain ATCC 38327.</title>
        <authorList>
            <consortium name="The Broad Institute Genome Sequencing Platform"/>
            <person name="Russ C."/>
            <person name="Cuomo C."/>
            <person name="Shea T."/>
            <person name="Young S.K."/>
            <person name="Zeng Q."/>
            <person name="Koehrsen M."/>
            <person name="Haas B."/>
            <person name="Borodovsky M."/>
            <person name="Guigo R."/>
            <person name="Alvarado L."/>
            <person name="Berlin A."/>
            <person name="Borenstein D."/>
            <person name="Chen Z."/>
            <person name="Engels R."/>
            <person name="Freedman E."/>
            <person name="Gellesch M."/>
            <person name="Goldberg J."/>
            <person name="Griggs A."/>
            <person name="Gujja S."/>
            <person name="Heiman D."/>
            <person name="Hepburn T."/>
            <person name="Howarth C."/>
            <person name="Jen D."/>
            <person name="Larson L."/>
            <person name="Lewis B."/>
            <person name="Mehta T."/>
            <person name="Park D."/>
            <person name="Pearson M."/>
            <person name="Roberts A."/>
            <person name="Saif S."/>
            <person name="Shenoy N."/>
            <person name="Sisk P."/>
            <person name="Stolte C."/>
            <person name="Sykes S."/>
            <person name="Walk T."/>
            <person name="White J."/>
            <person name="Yandava C."/>
            <person name="Burger G."/>
            <person name="Gray M.W."/>
            <person name="Holland P.W.H."/>
            <person name="King N."/>
            <person name="Lang F.B.F."/>
            <person name="Roger A.J."/>
            <person name="Ruiz-Trillo I."/>
            <person name="Lander E."/>
            <person name="Nusbaum C."/>
        </authorList>
    </citation>
    <scope>NUCLEOTIDE SEQUENCE [LARGE SCALE GENOMIC DNA]</scope>
    <source>
        <strain evidence="3">ATCC 38327</strain>
    </source>
</reference>
<organism evidence="2 3">
    <name type="scientific">Allomyces macrogynus (strain ATCC 38327)</name>
    <name type="common">Allomyces javanicus var. macrogynus</name>
    <dbReference type="NCBI Taxonomy" id="578462"/>
    <lineage>
        <taxon>Eukaryota</taxon>
        <taxon>Fungi</taxon>
        <taxon>Fungi incertae sedis</taxon>
        <taxon>Blastocladiomycota</taxon>
        <taxon>Blastocladiomycetes</taxon>
        <taxon>Blastocladiales</taxon>
        <taxon>Blastocladiaceae</taxon>
        <taxon>Allomyces</taxon>
    </lineage>
</organism>
<dbReference type="AlphaFoldDB" id="A0A0L0SBB8"/>
<keyword evidence="1" id="KW-0812">Transmembrane</keyword>
<feature type="transmembrane region" description="Helical" evidence="1">
    <location>
        <begin position="404"/>
        <end position="427"/>
    </location>
</feature>